<evidence type="ECO:0000313" key="3">
    <source>
        <dbReference type="Proteomes" id="UP000594260"/>
    </source>
</evidence>
<dbReference type="KEGG" id="vde:111251798"/>
<dbReference type="Proteomes" id="UP000594260">
    <property type="component" value="Unplaced"/>
</dbReference>
<dbReference type="OMA" id="SYIYTRE"/>
<keyword evidence="1" id="KW-0812">Transmembrane</keyword>
<organism evidence="2 3">
    <name type="scientific">Varroa destructor</name>
    <name type="common">Honeybee mite</name>
    <dbReference type="NCBI Taxonomy" id="109461"/>
    <lineage>
        <taxon>Eukaryota</taxon>
        <taxon>Metazoa</taxon>
        <taxon>Ecdysozoa</taxon>
        <taxon>Arthropoda</taxon>
        <taxon>Chelicerata</taxon>
        <taxon>Arachnida</taxon>
        <taxon>Acari</taxon>
        <taxon>Parasitiformes</taxon>
        <taxon>Mesostigmata</taxon>
        <taxon>Gamasina</taxon>
        <taxon>Dermanyssoidea</taxon>
        <taxon>Varroidae</taxon>
        <taxon>Varroa</taxon>
    </lineage>
</organism>
<accession>A0A7M7KJG3</accession>
<proteinExistence type="predicted"/>
<dbReference type="RefSeq" id="XP_022664556.1">
    <property type="nucleotide sequence ID" value="XM_022808821.1"/>
</dbReference>
<dbReference type="OrthoDB" id="5915502at2759"/>
<keyword evidence="1" id="KW-1133">Transmembrane helix</keyword>
<dbReference type="GeneID" id="111251798"/>
<sequence length="167" mass="18958">MPVLGHEANCPSGKESDNFVVARLRAWYHSLPPYSMASLTRFYLPLAGAVSYCAFSVNVFVPQLFNRFVPFTSFSTNNFFLLNSHLGVGLYIFYRRHLSRLALSQRTVYTIYNSVLFNLGSVLLWAFMKDLIPSNGIARSCFAMSSSITLLNIGMEYLDHVDAEYRL</sequence>
<dbReference type="AlphaFoldDB" id="A0A7M7KJG3"/>
<dbReference type="FunCoup" id="A0A7M7KJG3">
    <property type="interactions" value="23"/>
</dbReference>
<feature type="transmembrane region" description="Helical" evidence="1">
    <location>
        <begin position="106"/>
        <end position="128"/>
    </location>
</feature>
<name>A0A7M7KJG3_VARDE</name>
<feature type="transmembrane region" description="Helical" evidence="1">
    <location>
        <begin position="42"/>
        <end position="65"/>
    </location>
</feature>
<evidence type="ECO:0000256" key="1">
    <source>
        <dbReference type="SAM" id="Phobius"/>
    </source>
</evidence>
<protein>
    <submittedName>
        <fullName evidence="2">Uncharacterized protein</fullName>
    </submittedName>
</protein>
<dbReference type="PANTHER" id="PTHR38640">
    <property type="entry name" value="GEO09659P1"/>
    <property type="match status" value="1"/>
</dbReference>
<evidence type="ECO:0000313" key="2">
    <source>
        <dbReference type="EnsemblMetazoa" id="XP_022664556"/>
    </source>
</evidence>
<keyword evidence="3" id="KW-1185">Reference proteome</keyword>
<dbReference type="InParanoid" id="A0A7M7KJG3"/>
<keyword evidence="1" id="KW-0472">Membrane</keyword>
<dbReference type="PANTHER" id="PTHR38640:SF1">
    <property type="entry name" value="GEO09659P1"/>
    <property type="match status" value="1"/>
</dbReference>
<dbReference type="EnsemblMetazoa" id="XM_022808821">
    <property type="protein sequence ID" value="XP_022664556"/>
    <property type="gene ID" value="LOC111251798"/>
</dbReference>
<feature type="transmembrane region" description="Helical" evidence="1">
    <location>
        <begin position="77"/>
        <end position="94"/>
    </location>
</feature>
<reference evidence="2" key="1">
    <citation type="submission" date="2021-01" db="UniProtKB">
        <authorList>
            <consortium name="EnsemblMetazoa"/>
        </authorList>
    </citation>
    <scope>IDENTIFICATION</scope>
</reference>